<evidence type="ECO:0000256" key="4">
    <source>
        <dbReference type="ARBA" id="ARBA00022692"/>
    </source>
</evidence>
<dbReference type="InterPro" id="IPR035906">
    <property type="entry name" value="MetI-like_sf"/>
</dbReference>
<evidence type="ECO:0000256" key="5">
    <source>
        <dbReference type="ARBA" id="ARBA00022989"/>
    </source>
</evidence>
<dbReference type="SUPFAM" id="SSF161098">
    <property type="entry name" value="MetI-like"/>
    <property type="match status" value="1"/>
</dbReference>
<feature type="transmembrane region" description="Helical" evidence="7">
    <location>
        <begin position="210"/>
        <end position="232"/>
    </location>
</feature>
<feature type="domain" description="ABC transmembrane type-1" evidence="8">
    <location>
        <begin position="76"/>
        <end position="291"/>
    </location>
</feature>
<dbReference type="InterPro" id="IPR000515">
    <property type="entry name" value="MetI-like"/>
</dbReference>
<dbReference type="OrthoDB" id="9809173at2"/>
<evidence type="ECO:0000313" key="9">
    <source>
        <dbReference type="EMBL" id="GKG99498.1"/>
    </source>
</evidence>
<dbReference type="GO" id="GO:0055085">
    <property type="term" value="P:transmembrane transport"/>
    <property type="evidence" value="ECO:0007669"/>
    <property type="project" value="InterPro"/>
</dbReference>
<comment type="caution">
    <text evidence="10">The sequence shown here is derived from an EMBL/GenBank/DDBJ whole genome shotgun (WGS) entry which is preliminary data.</text>
</comment>
<evidence type="ECO:0000313" key="11">
    <source>
        <dbReference type="Proteomes" id="UP000434223"/>
    </source>
</evidence>
<feature type="transmembrane region" description="Helical" evidence="7">
    <location>
        <begin position="20"/>
        <end position="39"/>
    </location>
</feature>
<feature type="transmembrane region" description="Helical" evidence="7">
    <location>
        <begin position="80"/>
        <end position="103"/>
    </location>
</feature>
<dbReference type="AlphaFoldDB" id="A0A174MG63"/>
<dbReference type="EMBL" id="BQNJ01000001">
    <property type="protein sequence ID" value="GKG99498.1"/>
    <property type="molecule type" value="Genomic_DNA"/>
</dbReference>
<organism evidence="10 11">
    <name type="scientific">Hungatella hathewayi</name>
    <dbReference type="NCBI Taxonomy" id="154046"/>
    <lineage>
        <taxon>Bacteria</taxon>
        <taxon>Bacillati</taxon>
        <taxon>Bacillota</taxon>
        <taxon>Clostridia</taxon>
        <taxon>Lachnospirales</taxon>
        <taxon>Lachnospiraceae</taxon>
        <taxon>Hungatella</taxon>
    </lineage>
</organism>
<comment type="similarity">
    <text evidence="7">Belongs to the binding-protein-dependent transport system permease family.</text>
</comment>
<evidence type="ECO:0000256" key="1">
    <source>
        <dbReference type="ARBA" id="ARBA00004651"/>
    </source>
</evidence>
<dbReference type="EMBL" id="WNME01000004">
    <property type="protein sequence ID" value="MUB62978.1"/>
    <property type="molecule type" value="Genomic_DNA"/>
</dbReference>
<reference evidence="9" key="2">
    <citation type="submission" date="2022-01" db="EMBL/GenBank/DDBJ databases">
        <title>Novel bile acid biosynthetic pathways are enriched in the microbiome of centenarians.</title>
        <authorList>
            <person name="Sato Y."/>
            <person name="Atarashi K."/>
            <person name="Plichta R.D."/>
            <person name="Arai Y."/>
            <person name="Sasajima S."/>
            <person name="Kearney M.S."/>
            <person name="Suda W."/>
            <person name="Takeshita K."/>
            <person name="Sasaki T."/>
            <person name="Okamoto S."/>
            <person name="Skelly N.A."/>
            <person name="Okamura Y."/>
            <person name="Vlamakis H."/>
            <person name="Li Y."/>
            <person name="Tanoue T."/>
            <person name="Takei H."/>
            <person name="Nittono H."/>
            <person name="Narushima S."/>
            <person name="Irie J."/>
            <person name="Itoh H."/>
            <person name="Moriya K."/>
            <person name="Sugiura Y."/>
            <person name="Suematsu M."/>
            <person name="Moritoki N."/>
            <person name="Shibata S."/>
            <person name="Littman R.D."/>
            <person name="Fischbach A.M."/>
            <person name="Uwamino Y."/>
            <person name="Inoue T."/>
            <person name="Honda A."/>
            <person name="Hattori M."/>
            <person name="Murai T."/>
            <person name="Xavier J.R."/>
            <person name="Hirose N."/>
            <person name="Honda K."/>
        </authorList>
    </citation>
    <scope>NUCLEOTIDE SEQUENCE</scope>
    <source>
        <strain evidence="9">CE91-St55</strain>
    </source>
</reference>
<dbReference type="RefSeq" id="WP_006774472.1">
    <property type="nucleotide sequence ID" value="NZ_BQNJ01000001.1"/>
</dbReference>
<evidence type="ECO:0000259" key="8">
    <source>
        <dbReference type="PROSITE" id="PS50928"/>
    </source>
</evidence>
<keyword evidence="6 7" id="KW-0472">Membrane</keyword>
<reference evidence="10 11" key="1">
    <citation type="submission" date="2019-09" db="EMBL/GenBank/DDBJ databases">
        <title>Draft genome sequencing of Hungatella hathewayi 123Y-2.</title>
        <authorList>
            <person name="Lv Q."/>
            <person name="Li S."/>
        </authorList>
    </citation>
    <scope>NUCLEOTIDE SEQUENCE [LARGE SCALE GENOMIC DNA]</scope>
    <source>
        <strain evidence="10 11">123Y-2</strain>
    </source>
</reference>
<accession>A0A174MG63</accession>
<protein>
    <submittedName>
        <fullName evidence="9">ABC transporter permease protein YurN</fullName>
    </submittedName>
    <submittedName>
        <fullName evidence="10">ABC transporter permease subunit</fullName>
    </submittedName>
</protein>
<keyword evidence="5 7" id="KW-1133">Transmembrane helix</keyword>
<dbReference type="GeneID" id="93147994"/>
<comment type="subcellular location">
    <subcellularLocation>
        <location evidence="1 7">Cell membrane</location>
        <topology evidence="1 7">Multi-pass membrane protein</topology>
    </subcellularLocation>
</comment>
<evidence type="ECO:0000256" key="3">
    <source>
        <dbReference type="ARBA" id="ARBA00022475"/>
    </source>
</evidence>
<proteinExistence type="inferred from homology"/>
<keyword evidence="4 7" id="KW-0812">Transmembrane</keyword>
<keyword evidence="2 7" id="KW-0813">Transport</keyword>
<dbReference type="Proteomes" id="UP001055091">
    <property type="component" value="Unassembled WGS sequence"/>
</dbReference>
<dbReference type="Proteomes" id="UP000434223">
    <property type="component" value="Unassembled WGS sequence"/>
</dbReference>
<feature type="transmembrane region" description="Helical" evidence="7">
    <location>
        <begin position="115"/>
        <end position="135"/>
    </location>
</feature>
<dbReference type="Gene3D" id="1.10.3720.10">
    <property type="entry name" value="MetI-like"/>
    <property type="match status" value="1"/>
</dbReference>
<dbReference type="PROSITE" id="PS50928">
    <property type="entry name" value="ABC_TM1"/>
    <property type="match status" value="1"/>
</dbReference>
<dbReference type="PANTHER" id="PTHR30193:SF41">
    <property type="entry name" value="DIACETYLCHITOBIOSE UPTAKE SYSTEM PERMEASE PROTEIN NGCF"/>
    <property type="match status" value="1"/>
</dbReference>
<dbReference type="Pfam" id="PF00528">
    <property type="entry name" value="BPD_transp_1"/>
    <property type="match status" value="1"/>
</dbReference>
<sequence length="302" mass="33540">MQKSKRKMSSIEKKYMVAGFAFLMPAIVIYLIFAVIPFFDSFILSFQEWSGFGPRSFLGFKNYISAFRDKTFLMAIRNSVYLGVTSAFFSVIIGVLMAWLLLYVGKKWGGFFRTILFSPSMIPAVITALIFAFVYEPEIGILNNILGAVGLENLQHAWLTNKGTALNCILFVSAWKQVGLTMVLCFAGMQGIDNSLIESARLDGATDFQIFKKIILPLIMAFVQLSTIFAVMSGLKIYDTVVALTNGGPAKATTVMPLWILQNSFSFNNYGYGSAMSMIFVLIVLIGMILVKKLIKGGNDER</sequence>
<gene>
    <name evidence="9" type="primary">yurN_1</name>
    <name evidence="9" type="ORF">CE91St55_14800</name>
    <name evidence="10" type="ORF">GNE07_07890</name>
</gene>
<name>A0A174MG63_9FIRM</name>
<dbReference type="GO" id="GO:0005886">
    <property type="term" value="C:plasma membrane"/>
    <property type="evidence" value="ECO:0007669"/>
    <property type="project" value="UniProtKB-SubCell"/>
</dbReference>
<evidence type="ECO:0000313" key="10">
    <source>
        <dbReference type="EMBL" id="MUB62978.1"/>
    </source>
</evidence>
<dbReference type="InterPro" id="IPR051393">
    <property type="entry name" value="ABC_transporter_permease"/>
</dbReference>
<feature type="transmembrane region" description="Helical" evidence="7">
    <location>
        <begin position="270"/>
        <end position="291"/>
    </location>
</feature>
<evidence type="ECO:0000256" key="7">
    <source>
        <dbReference type="RuleBase" id="RU363032"/>
    </source>
</evidence>
<evidence type="ECO:0000256" key="6">
    <source>
        <dbReference type="ARBA" id="ARBA00023136"/>
    </source>
</evidence>
<keyword evidence="3" id="KW-1003">Cell membrane</keyword>
<dbReference type="CDD" id="cd06261">
    <property type="entry name" value="TM_PBP2"/>
    <property type="match status" value="1"/>
</dbReference>
<evidence type="ECO:0000256" key="2">
    <source>
        <dbReference type="ARBA" id="ARBA00022448"/>
    </source>
</evidence>
<dbReference type="PANTHER" id="PTHR30193">
    <property type="entry name" value="ABC TRANSPORTER PERMEASE PROTEIN"/>
    <property type="match status" value="1"/>
</dbReference>